<dbReference type="InterPro" id="IPR045357">
    <property type="entry name" value="Aminopeptidase_N-like_N"/>
</dbReference>
<evidence type="ECO:0000256" key="14">
    <source>
        <dbReference type="PIRSR" id="PIRSR634015-3"/>
    </source>
</evidence>
<comment type="similarity">
    <text evidence="3">Belongs to the peptidase M1 family.</text>
</comment>
<feature type="binding site" evidence="14">
    <location>
        <position position="317"/>
    </location>
    <ligand>
        <name>Zn(2+)</name>
        <dbReference type="ChEBI" id="CHEBI:29105"/>
        <note>catalytic</note>
    </ligand>
</feature>
<evidence type="ECO:0000256" key="3">
    <source>
        <dbReference type="ARBA" id="ARBA00010136"/>
    </source>
</evidence>
<keyword evidence="10 14" id="KW-0862">Zinc</keyword>
<evidence type="ECO:0000256" key="7">
    <source>
        <dbReference type="ARBA" id="ARBA00022670"/>
    </source>
</evidence>
<evidence type="ECO:0000256" key="5">
    <source>
        <dbReference type="ARBA" id="ARBA00015611"/>
    </source>
</evidence>
<evidence type="ECO:0000256" key="6">
    <source>
        <dbReference type="ARBA" id="ARBA00022490"/>
    </source>
</evidence>
<dbReference type="EMBL" id="CP071868">
    <property type="protein sequence ID" value="QTE31155.1"/>
    <property type="molecule type" value="Genomic_DNA"/>
</dbReference>
<dbReference type="Pfam" id="PF17900">
    <property type="entry name" value="Peptidase_M1_N"/>
    <property type="match status" value="1"/>
</dbReference>
<evidence type="ECO:0000256" key="2">
    <source>
        <dbReference type="ARBA" id="ARBA00004496"/>
    </source>
</evidence>
<dbReference type="GO" id="GO:0008270">
    <property type="term" value="F:zinc ion binding"/>
    <property type="evidence" value="ECO:0007669"/>
    <property type="project" value="InterPro"/>
</dbReference>
<evidence type="ECO:0000259" key="16">
    <source>
        <dbReference type="Pfam" id="PF17900"/>
    </source>
</evidence>
<dbReference type="GO" id="GO:0006508">
    <property type="term" value="P:proteolysis"/>
    <property type="evidence" value="ECO:0007669"/>
    <property type="project" value="UniProtKB-KW"/>
</dbReference>
<feature type="binding site" evidence="14">
    <location>
        <position position="298"/>
    </location>
    <ligand>
        <name>Zn(2+)</name>
        <dbReference type="ChEBI" id="CHEBI:29105"/>
        <note>catalytic</note>
    </ligand>
</feature>
<dbReference type="InterPro" id="IPR034015">
    <property type="entry name" value="M1_LTA4H"/>
</dbReference>
<feature type="domain" description="Aminopeptidase N-like N-terminal" evidence="16">
    <location>
        <begin position="27"/>
        <end position="198"/>
    </location>
</feature>
<name>A0A8A4ZIR5_9MICO</name>
<dbReference type="CDD" id="cd09603">
    <property type="entry name" value="M1_APN_like"/>
    <property type="match status" value="1"/>
</dbReference>
<dbReference type="RefSeq" id="WP_227425534.1">
    <property type="nucleotide sequence ID" value="NZ_CP071868.1"/>
</dbReference>
<sequence>MTAGGTKGGRARDPYALQHGSTDFHVEHYDLDLTYRVRTNRLAGVATLRIRALAPLTELRLDLVGLAVSKVGVVGAKLARHEHRGGRLALRLTAEVAAGTILTVTVRYGGRPGPTPSLWGPVGWEELDDGVVVASQPTGAPTWFPCNDRPGDKATYRTTVNVENPYRVLAHGVLADRKLRSSSTTWVFDQAHPTASYLATVQIGRYDELTLAAAPVPQTAMLPAALVPLARRSLAAHGAMMELFGRLFGPYPFPAYTVVVTADELEIPLEAQGLSIFGANHLAPTRGEERLIPHELAHQWFGNSLSVASWQHLWLNEGFACYAEWLWSQASGGKSADALARQWHTRLAARPQDLVLADPGPALVFDDRVYKRGALTLHALRGAFGDDAFFALVRAWTAERADASVTTADFRAHCARHATAVGGPALALAVAALLAAWLDSPRLPAPTSLPARRGR</sequence>
<keyword evidence="18" id="KW-1185">Reference proteome</keyword>
<organism evidence="17 18">
    <name type="scientific">Pengzhenrongella sicca</name>
    <dbReference type="NCBI Taxonomy" id="2819238"/>
    <lineage>
        <taxon>Bacteria</taxon>
        <taxon>Bacillati</taxon>
        <taxon>Actinomycetota</taxon>
        <taxon>Actinomycetes</taxon>
        <taxon>Micrococcales</taxon>
        <taxon>Pengzhenrongella</taxon>
    </lineage>
</organism>
<dbReference type="GO" id="GO:0005737">
    <property type="term" value="C:cytoplasm"/>
    <property type="evidence" value="ECO:0007669"/>
    <property type="project" value="UniProtKB-SubCell"/>
</dbReference>
<dbReference type="InterPro" id="IPR042097">
    <property type="entry name" value="Aminopeptidase_N-like_N_sf"/>
</dbReference>
<protein>
    <recommendedName>
        <fullName evidence="5">Aminopeptidase N</fullName>
        <ecNumber evidence="4">3.4.11.2</ecNumber>
    </recommendedName>
    <alternativeName>
        <fullName evidence="12">Alanine aminopeptidase</fullName>
    </alternativeName>
    <alternativeName>
        <fullName evidence="13">Lysyl aminopeptidase</fullName>
    </alternativeName>
</protein>
<evidence type="ECO:0000256" key="11">
    <source>
        <dbReference type="ARBA" id="ARBA00023049"/>
    </source>
</evidence>
<gene>
    <name evidence="17" type="ORF">J4E96_09650</name>
</gene>
<evidence type="ECO:0000256" key="9">
    <source>
        <dbReference type="ARBA" id="ARBA00022801"/>
    </source>
</evidence>
<dbReference type="AlphaFoldDB" id="A0A8A4ZIR5"/>
<evidence type="ECO:0000256" key="4">
    <source>
        <dbReference type="ARBA" id="ARBA00012564"/>
    </source>
</evidence>
<dbReference type="SUPFAM" id="SSF55486">
    <property type="entry name" value="Metalloproteases ('zincins'), catalytic domain"/>
    <property type="match status" value="1"/>
</dbReference>
<comment type="catalytic activity">
    <reaction evidence="1">
        <text>Release of an N-terminal amino acid, Xaa-|-Yaa- from a peptide, amide or arylamide. Xaa is preferably Ala, but may be most amino acids including Pro (slow action). When a terminal hydrophobic residue is followed by a prolyl residue, the two may be released as an intact Xaa-Pro dipeptide.</text>
        <dbReference type="EC" id="3.4.11.2"/>
    </reaction>
</comment>
<keyword evidence="6" id="KW-0963">Cytoplasm</keyword>
<dbReference type="Gene3D" id="1.10.390.10">
    <property type="entry name" value="Neutral Protease Domain 2"/>
    <property type="match status" value="1"/>
</dbReference>
<dbReference type="PRINTS" id="PR00756">
    <property type="entry name" value="ALADIPTASE"/>
</dbReference>
<evidence type="ECO:0000256" key="12">
    <source>
        <dbReference type="ARBA" id="ARBA00029811"/>
    </source>
</evidence>
<proteinExistence type="inferred from homology"/>
<dbReference type="Gene3D" id="2.60.40.1730">
    <property type="entry name" value="tricorn interacting facor f3 domain"/>
    <property type="match status" value="1"/>
</dbReference>
<accession>A0A8A4ZIR5</accession>
<keyword evidence="9" id="KW-0378">Hydrolase</keyword>
<reference evidence="17" key="1">
    <citation type="submission" date="2021-03" db="EMBL/GenBank/DDBJ databases">
        <title>Pengzhenrongella sicca gen. nov., sp. nov., a new member of suborder Micrococcineae isolated from High-Arctic tundra soil.</title>
        <authorList>
            <person name="Peng F."/>
        </authorList>
    </citation>
    <scope>NUCLEOTIDE SEQUENCE</scope>
    <source>
        <strain evidence="17">LRZ-2</strain>
    </source>
</reference>
<dbReference type="Proteomes" id="UP000663937">
    <property type="component" value="Chromosome"/>
</dbReference>
<comment type="subcellular location">
    <subcellularLocation>
        <location evidence="2">Cytoplasm</location>
    </subcellularLocation>
</comment>
<dbReference type="InterPro" id="IPR014782">
    <property type="entry name" value="Peptidase_M1_dom"/>
</dbReference>
<dbReference type="KEGG" id="psic:J4E96_09650"/>
<comment type="cofactor">
    <cofactor evidence="14">
        <name>Zn(2+)</name>
        <dbReference type="ChEBI" id="CHEBI:29105"/>
    </cofactor>
    <text evidence="14">Binds 1 zinc ion per subunit.</text>
</comment>
<keyword evidence="7" id="KW-0645">Protease</keyword>
<keyword evidence="8 14" id="KW-0479">Metal-binding</keyword>
<dbReference type="InterPro" id="IPR027268">
    <property type="entry name" value="Peptidase_M4/M1_CTD_sf"/>
</dbReference>
<keyword evidence="11" id="KW-0482">Metalloprotease</keyword>
<dbReference type="EC" id="3.4.11.2" evidence="4"/>
<dbReference type="Pfam" id="PF01433">
    <property type="entry name" value="Peptidase_M1"/>
    <property type="match status" value="1"/>
</dbReference>
<evidence type="ECO:0000256" key="8">
    <source>
        <dbReference type="ARBA" id="ARBA00022723"/>
    </source>
</evidence>
<dbReference type="GO" id="GO:0008237">
    <property type="term" value="F:metallopeptidase activity"/>
    <property type="evidence" value="ECO:0007669"/>
    <property type="project" value="UniProtKB-KW"/>
</dbReference>
<evidence type="ECO:0000259" key="15">
    <source>
        <dbReference type="Pfam" id="PF01433"/>
    </source>
</evidence>
<dbReference type="PANTHER" id="PTHR45726">
    <property type="entry name" value="LEUKOTRIENE A-4 HYDROLASE"/>
    <property type="match status" value="1"/>
</dbReference>
<evidence type="ECO:0000256" key="1">
    <source>
        <dbReference type="ARBA" id="ARBA00000098"/>
    </source>
</evidence>
<dbReference type="SUPFAM" id="SSF63737">
    <property type="entry name" value="Leukotriene A4 hydrolase N-terminal domain"/>
    <property type="match status" value="1"/>
</dbReference>
<evidence type="ECO:0000313" key="18">
    <source>
        <dbReference type="Proteomes" id="UP000663937"/>
    </source>
</evidence>
<dbReference type="GO" id="GO:0016285">
    <property type="term" value="F:alanyl aminopeptidase activity"/>
    <property type="evidence" value="ECO:0007669"/>
    <property type="project" value="UniProtKB-EC"/>
</dbReference>
<evidence type="ECO:0000313" key="17">
    <source>
        <dbReference type="EMBL" id="QTE31155.1"/>
    </source>
</evidence>
<feature type="domain" description="Peptidase M1 membrane alanine aminopeptidase" evidence="15">
    <location>
        <begin position="240"/>
        <end position="416"/>
    </location>
</feature>
<evidence type="ECO:0000256" key="10">
    <source>
        <dbReference type="ARBA" id="ARBA00022833"/>
    </source>
</evidence>
<feature type="binding site" evidence="14">
    <location>
        <position position="294"/>
    </location>
    <ligand>
        <name>Zn(2+)</name>
        <dbReference type="ChEBI" id="CHEBI:29105"/>
        <note>catalytic</note>
    </ligand>
</feature>
<evidence type="ECO:0000256" key="13">
    <source>
        <dbReference type="ARBA" id="ARBA00031533"/>
    </source>
</evidence>
<dbReference type="InterPro" id="IPR001930">
    <property type="entry name" value="Peptidase_M1"/>
</dbReference>
<dbReference type="PANTHER" id="PTHR45726:SF3">
    <property type="entry name" value="LEUKOTRIENE A-4 HYDROLASE"/>
    <property type="match status" value="1"/>
</dbReference>